<dbReference type="EMBL" id="JAZHYN010000067">
    <property type="protein sequence ID" value="MEF3367928.1"/>
    <property type="molecule type" value="Genomic_DNA"/>
</dbReference>
<dbReference type="Proteomes" id="UP001350748">
    <property type="component" value="Unassembled WGS sequence"/>
</dbReference>
<dbReference type="InterPro" id="IPR016898">
    <property type="entry name" value="Polyphosphate_phosphotransfera"/>
</dbReference>
<evidence type="ECO:0000313" key="7">
    <source>
        <dbReference type="EMBL" id="MEF3367928.1"/>
    </source>
</evidence>
<dbReference type="PANTHER" id="PTHR34383:SF3">
    <property type="entry name" value="POLYPHOSPHATE:AMP PHOSPHOTRANSFERASE"/>
    <property type="match status" value="1"/>
</dbReference>
<keyword evidence="2" id="KW-0808">Transferase</keyword>
<dbReference type="InterPro" id="IPR027417">
    <property type="entry name" value="P-loop_NTPase"/>
</dbReference>
<evidence type="ECO:0000256" key="1">
    <source>
        <dbReference type="ARBA" id="ARBA00009924"/>
    </source>
</evidence>
<dbReference type="PANTHER" id="PTHR34383">
    <property type="entry name" value="POLYPHOSPHATE:AMP PHOSPHOTRANSFERASE-RELATED"/>
    <property type="match status" value="1"/>
</dbReference>
<evidence type="ECO:0000256" key="4">
    <source>
        <dbReference type="ARBA" id="ARBA00023310"/>
    </source>
</evidence>
<dbReference type="RefSeq" id="WP_332082961.1">
    <property type="nucleotide sequence ID" value="NZ_JAZHYN010000067.1"/>
</dbReference>
<gene>
    <name evidence="7" type="ORF">V3H18_15445</name>
</gene>
<comment type="caution">
    <text evidence="7">The sequence shown here is derived from an EMBL/GenBank/DDBJ whole genome shotgun (WGS) entry which is preliminary data.</text>
</comment>
<name>A0ABU7XMZ3_9HYPH</name>
<dbReference type="GO" id="GO:0016301">
    <property type="term" value="F:kinase activity"/>
    <property type="evidence" value="ECO:0007669"/>
    <property type="project" value="UniProtKB-KW"/>
</dbReference>
<feature type="domain" description="Polyphosphate kinase-2-related" evidence="6">
    <location>
        <begin position="33"/>
        <end position="252"/>
    </location>
</feature>
<dbReference type="NCBIfam" id="TIGR03709">
    <property type="entry name" value="PPK2_rel_1"/>
    <property type="match status" value="1"/>
</dbReference>
<comment type="catalytic activity">
    <reaction evidence="5">
        <text>[phosphate](n) + ATP = [phosphate](n+1) + ADP</text>
        <dbReference type="Rhea" id="RHEA:19573"/>
        <dbReference type="Rhea" id="RHEA-COMP:9859"/>
        <dbReference type="Rhea" id="RHEA-COMP:14280"/>
        <dbReference type="ChEBI" id="CHEBI:16838"/>
        <dbReference type="ChEBI" id="CHEBI:30616"/>
        <dbReference type="ChEBI" id="CHEBI:456216"/>
    </reaction>
    <physiologicalReaction direction="right-to-left" evidence="5">
        <dbReference type="Rhea" id="RHEA:19575"/>
    </physiologicalReaction>
</comment>
<dbReference type="InterPro" id="IPR022300">
    <property type="entry name" value="PPK2-rel_1"/>
</dbReference>
<proteinExistence type="inferred from homology"/>
<dbReference type="Pfam" id="PF03976">
    <property type="entry name" value="PPK2"/>
    <property type="match status" value="1"/>
</dbReference>
<keyword evidence="4" id="KW-0066">ATP synthesis</keyword>
<evidence type="ECO:0000259" key="6">
    <source>
        <dbReference type="Pfam" id="PF03976"/>
    </source>
</evidence>
<comment type="similarity">
    <text evidence="1">Belongs to the polyphosphate kinase 2 (PPK2) family. Class I subfamily.</text>
</comment>
<dbReference type="PIRSF" id="PIRSF028756">
    <property type="entry name" value="PPK2_prd"/>
    <property type="match status" value="1"/>
</dbReference>
<accession>A0ABU7XMZ3</accession>
<dbReference type="Gene3D" id="3.40.50.300">
    <property type="entry name" value="P-loop containing nucleotide triphosphate hydrolases"/>
    <property type="match status" value="1"/>
</dbReference>
<evidence type="ECO:0000256" key="3">
    <source>
        <dbReference type="ARBA" id="ARBA00022777"/>
    </source>
</evidence>
<sequence length="282" mass="32996">MNFIKRFRVEPGASVDLEKIDPGFHGDFANDVEAKDELQRNLARITELQRTFYADRRHSLLIVLQGIDGAGKDGTCWHVISAMDPQGVQVTGFKQPTPEEQEHDFLWRVHPHAPQRGFISIFNRSHYEDVLVVRVHKLAPKDVWKARYDFINEWERLLAVENNTTIIKFFLYISKEEQLQRFKERLDDPAHQWKISASDYTERDKWDDYIKAFEAALSRCSTEYAPWYILPSNHKWFRNLAASTIIADTLEGLKLETPKPTVDIEEIRKLYHQAKEAGEKAR</sequence>
<evidence type="ECO:0000256" key="5">
    <source>
        <dbReference type="ARBA" id="ARBA00024500"/>
    </source>
</evidence>
<evidence type="ECO:0000313" key="8">
    <source>
        <dbReference type="Proteomes" id="UP001350748"/>
    </source>
</evidence>
<evidence type="ECO:0000256" key="2">
    <source>
        <dbReference type="ARBA" id="ARBA00022679"/>
    </source>
</evidence>
<reference evidence="7 8" key="1">
    <citation type="submission" date="2024-02" db="EMBL/GenBank/DDBJ databases">
        <authorList>
            <person name="Grouzdev D."/>
        </authorList>
    </citation>
    <scope>NUCLEOTIDE SEQUENCE [LARGE SCALE GENOMIC DNA]</scope>
    <source>
        <strain evidence="7 8">9N</strain>
    </source>
</reference>
<keyword evidence="3 7" id="KW-0418">Kinase</keyword>
<organism evidence="7 8">
    <name type="scientific">Methylocystis borbori</name>
    <dbReference type="NCBI Taxonomy" id="3118750"/>
    <lineage>
        <taxon>Bacteria</taxon>
        <taxon>Pseudomonadati</taxon>
        <taxon>Pseudomonadota</taxon>
        <taxon>Alphaproteobacteria</taxon>
        <taxon>Hyphomicrobiales</taxon>
        <taxon>Methylocystaceae</taxon>
        <taxon>Methylocystis</taxon>
    </lineage>
</organism>
<protein>
    <submittedName>
        <fullName evidence="7">Polyphosphate kinase 2 family protein</fullName>
    </submittedName>
</protein>
<dbReference type="SUPFAM" id="SSF52540">
    <property type="entry name" value="P-loop containing nucleoside triphosphate hydrolases"/>
    <property type="match status" value="1"/>
</dbReference>
<dbReference type="InterPro" id="IPR022488">
    <property type="entry name" value="PPK2-related"/>
</dbReference>
<keyword evidence="8" id="KW-1185">Reference proteome</keyword>